<dbReference type="VEuPathDB" id="FungiDB:BO83DRAFT_77368"/>
<reference evidence="2" key="1">
    <citation type="submission" date="2016-12" db="EMBL/GenBank/DDBJ databases">
        <title>The genomes of Aspergillus section Nigri reveals drivers in fungal speciation.</title>
        <authorList>
            <consortium name="DOE Joint Genome Institute"/>
            <person name="Vesth T.C."/>
            <person name="Nybo J."/>
            <person name="Theobald S."/>
            <person name="Brandl J."/>
            <person name="Frisvad J.C."/>
            <person name="Nielsen K.F."/>
            <person name="Lyhne E.K."/>
            <person name="Kogle M.E."/>
            <person name="Kuo A."/>
            <person name="Riley R."/>
            <person name="Clum A."/>
            <person name="Nolan M."/>
            <person name="Lipzen A."/>
            <person name="Salamov A."/>
            <person name="Henrissat B."/>
            <person name="Wiebenga A."/>
            <person name="De vries R.P."/>
            <person name="Grigoriev I.V."/>
            <person name="Mortensen U.H."/>
            <person name="Andersen M.R."/>
            <person name="Baker S.E."/>
        </authorList>
    </citation>
    <scope>NUCLEOTIDE SEQUENCE</scope>
    <source>
        <strain evidence="2">CBS 122712</strain>
    </source>
</reference>
<feature type="transmembrane region" description="Helical" evidence="1">
    <location>
        <begin position="98"/>
        <end position="119"/>
    </location>
</feature>
<keyword evidence="1" id="KW-0472">Membrane</keyword>
<gene>
    <name evidence="2" type="ORF">BO83DRAFT_77368</name>
</gene>
<evidence type="ECO:0000313" key="2">
    <source>
        <dbReference type="EMBL" id="PWY83939.1"/>
    </source>
</evidence>
<keyword evidence="1" id="KW-0812">Transmembrane</keyword>
<accession>A0A317WCH9</accession>
<organism evidence="2 3">
    <name type="scientific">Aspergillus eucalypticola (strain CBS 122712 / IBT 29274)</name>
    <dbReference type="NCBI Taxonomy" id="1448314"/>
    <lineage>
        <taxon>Eukaryota</taxon>
        <taxon>Fungi</taxon>
        <taxon>Dikarya</taxon>
        <taxon>Ascomycota</taxon>
        <taxon>Pezizomycotina</taxon>
        <taxon>Eurotiomycetes</taxon>
        <taxon>Eurotiomycetidae</taxon>
        <taxon>Eurotiales</taxon>
        <taxon>Aspergillaceae</taxon>
        <taxon>Aspergillus</taxon>
        <taxon>Aspergillus subgen. Circumdati</taxon>
    </lineage>
</organism>
<name>A0A317WCH9_ASPEC</name>
<sequence length="125" mass="13985">MDDVRTYVNGLVCMRERVCARGPATRLGEEVGVPSRMKRGSEPVQSLRPKRMAGGWLGFTSSCTFQPKQYIRVPHHVAVKRCRAIHYLLSRVAGDAEAWTWLIVMVQPAIPILGLNALFSDYGDI</sequence>
<dbReference type="AlphaFoldDB" id="A0A317WCH9"/>
<keyword evidence="3" id="KW-1185">Reference proteome</keyword>
<comment type="caution">
    <text evidence="2">The sequence shown here is derived from an EMBL/GenBank/DDBJ whole genome shotgun (WGS) entry which is preliminary data.</text>
</comment>
<evidence type="ECO:0000256" key="1">
    <source>
        <dbReference type="SAM" id="Phobius"/>
    </source>
</evidence>
<proteinExistence type="predicted"/>
<protein>
    <submittedName>
        <fullName evidence="2">Uncharacterized protein</fullName>
    </submittedName>
</protein>
<dbReference type="EMBL" id="MSFU01000002">
    <property type="protein sequence ID" value="PWY83939.1"/>
    <property type="molecule type" value="Genomic_DNA"/>
</dbReference>
<evidence type="ECO:0000313" key="3">
    <source>
        <dbReference type="Proteomes" id="UP000246171"/>
    </source>
</evidence>
<keyword evidence="1" id="KW-1133">Transmembrane helix</keyword>
<dbReference type="GeneID" id="37059554"/>
<dbReference type="RefSeq" id="XP_025392494.1">
    <property type="nucleotide sequence ID" value="XM_025537592.1"/>
</dbReference>
<dbReference type="Proteomes" id="UP000246171">
    <property type="component" value="Unassembled WGS sequence"/>
</dbReference>